<evidence type="ECO:0000256" key="4">
    <source>
        <dbReference type="ARBA" id="ARBA00022857"/>
    </source>
</evidence>
<comment type="function">
    <text evidence="9">Catalyzes the reduction of all-trans-retinal to all-trans-retinol in the presence of NADPH.</text>
</comment>
<evidence type="ECO:0000256" key="2">
    <source>
        <dbReference type="ARBA" id="ARBA00006484"/>
    </source>
</evidence>
<keyword evidence="6" id="KW-0560">Oxidoreductase</keyword>
<keyword evidence="4" id="KW-0521">NADP</keyword>
<dbReference type="GO" id="GO:0052650">
    <property type="term" value="F:all-trans-retinol dehydrogenase (NADP+) activity"/>
    <property type="evidence" value="ECO:0007669"/>
    <property type="project" value="UniProtKB-ARBA"/>
</dbReference>
<comment type="subcellular location">
    <subcellularLocation>
        <location evidence="1">Membrane</location>
        <topology evidence="1">Multi-pass membrane protein</topology>
    </subcellularLocation>
</comment>
<dbReference type="FunFam" id="3.40.50.720:FF:000131">
    <property type="entry name" value="Short-chain dehydrogenase/reductase 3"/>
    <property type="match status" value="1"/>
</dbReference>
<evidence type="ECO:0000256" key="5">
    <source>
        <dbReference type="ARBA" id="ARBA00022989"/>
    </source>
</evidence>
<evidence type="ECO:0000256" key="3">
    <source>
        <dbReference type="ARBA" id="ARBA00022692"/>
    </source>
</evidence>
<sequence length="338" mass="37725">MSFSLDHLSLVLGQWLQPIIQRLPPQVQDVLGHPLAPKAILVLLALALVRQTNRYLTNRSLNNGVPLEKWEPDRELVLVTGGCSGIGKQMVLDLATTGVRVVILDIQEPTFSLPSRVTFYKADITSSASIAEVAEKIRAKLGDPTVLINNAGVGHDGTILQKPEAKIRQTFEVNTVSHFLMVREFMPSMIEKNHGHIITIASMASFIGLGDMVEYSCTKASALAFHEGLRQELRLWYKAPRVRTSIVHPLWVRTPMIKVLTDAGSEFKQPILTPEMVSAAVVKQVVKQSSGQIILPSYYTPLSMLRALPNWFQEFARGVGSRDFIKLREWQAKQLKEQ</sequence>
<keyword evidence="14" id="KW-1185">Reference proteome</keyword>
<dbReference type="EMBL" id="CDMC01000022">
    <property type="protein sequence ID" value="CEL11061.1"/>
    <property type="molecule type" value="Genomic_DNA"/>
</dbReference>
<evidence type="ECO:0000313" key="13">
    <source>
        <dbReference type="EMBL" id="CEL11061.1"/>
    </source>
</evidence>
<reference evidence="14" key="1">
    <citation type="journal article" date="2016" name="Genome Announc.">
        <title>Draft genome sequences of fungus Aspergillus calidoustus.</title>
        <authorList>
            <person name="Horn F."/>
            <person name="Linde J."/>
            <person name="Mattern D.J."/>
            <person name="Walther G."/>
            <person name="Guthke R."/>
            <person name="Scherlach K."/>
            <person name="Martin K."/>
            <person name="Brakhage A.A."/>
            <person name="Petzke L."/>
            <person name="Valiante V."/>
        </authorList>
    </citation>
    <scope>NUCLEOTIDE SEQUENCE [LARGE SCALE GENOMIC DNA]</scope>
    <source>
        <strain evidence="14">SF006504</strain>
    </source>
</reference>
<name>A0A0U4ZP01_ASPCI</name>
<dbReference type="OrthoDB" id="10253736at2759"/>
<dbReference type="STRING" id="454130.A0A0U4ZP01"/>
<dbReference type="InterPro" id="IPR020904">
    <property type="entry name" value="Sc_DH/Rdtase_CS"/>
</dbReference>
<dbReference type="InterPro" id="IPR002347">
    <property type="entry name" value="SDR_fam"/>
</dbReference>
<dbReference type="PRINTS" id="PR00080">
    <property type="entry name" value="SDRFAMILY"/>
</dbReference>
<protein>
    <recommendedName>
        <fullName evidence="10">Short-chain dehydrogenase/reductase 3</fullName>
    </recommendedName>
    <alternativeName>
        <fullName evidence="11">Retinal short-chain dehydrogenase/reductase 1</fullName>
    </alternativeName>
</protein>
<dbReference type="SUPFAM" id="SSF51735">
    <property type="entry name" value="NAD(P)-binding Rossmann-fold domains"/>
    <property type="match status" value="1"/>
</dbReference>
<dbReference type="Proteomes" id="UP000054771">
    <property type="component" value="Unassembled WGS sequence"/>
</dbReference>
<evidence type="ECO:0000256" key="10">
    <source>
        <dbReference type="ARBA" id="ARBA00068717"/>
    </source>
</evidence>
<evidence type="ECO:0000256" key="9">
    <source>
        <dbReference type="ARBA" id="ARBA00059620"/>
    </source>
</evidence>
<evidence type="ECO:0000256" key="7">
    <source>
        <dbReference type="ARBA" id="ARBA00023098"/>
    </source>
</evidence>
<evidence type="ECO:0000256" key="11">
    <source>
        <dbReference type="ARBA" id="ARBA00082544"/>
    </source>
</evidence>
<comment type="similarity">
    <text evidence="2 12">Belongs to the short-chain dehydrogenases/reductases (SDR) family.</text>
</comment>
<dbReference type="OMA" id="RTPMIKM"/>
<evidence type="ECO:0000313" key="14">
    <source>
        <dbReference type="Proteomes" id="UP000054771"/>
    </source>
</evidence>
<evidence type="ECO:0000256" key="1">
    <source>
        <dbReference type="ARBA" id="ARBA00004141"/>
    </source>
</evidence>
<dbReference type="PANTHER" id="PTHR24322:SF736">
    <property type="entry name" value="RETINOL DEHYDROGENASE 10"/>
    <property type="match status" value="1"/>
</dbReference>
<dbReference type="CDD" id="cd05339">
    <property type="entry name" value="17beta-HSDXI-like_SDR_c"/>
    <property type="match status" value="1"/>
</dbReference>
<dbReference type="AlphaFoldDB" id="A0A0U4ZP01"/>
<dbReference type="PROSITE" id="PS00061">
    <property type="entry name" value="ADH_SHORT"/>
    <property type="match status" value="1"/>
</dbReference>
<evidence type="ECO:0000256" key="8">
    <source>
        <dbReference type="ARBA" id="ARBA00023136"/>
    </source>
</evidence>
<accession>A0A0U4ZP01</accession>
<evidence type="ECO:0000256" key="6">
    <source>
        <dbReference type="ARBA" id="ARBA00023002"/>
    </source>
</evidence>
<gene>
    <name evidence="13" type="ORF">ASPCAL14168</name>
</gene>
<dbReference type="Gene3D" id="3.40.50.720">
    <property type="entry name" value="NAD(P)-binding Rossmann-like Domain"/>
    <property type="match status" value="1"/>
</dbReference>
<dbReference type="GO" id="GO:0016020">
    <property type="term" value="C:membrane"/>
    <property type="evidence" value="ECO:0007669"/>
    <property type="project" value="UniProtKB-SubCell"/>
</dbReference>
<evidence type="ECO:0000256" key="12">
    <source>
        <dbReference type="RuleBase" id="RU000363"/>
    </source>
</evidence>
<dbReference type="GO" id="GO:0044550">
    <property type="term" value="P:secondary metabolite biosynthetic process"/>
    <property type="evidence" value="ECO:0007669"/>
    <property type="project" value="UniProtKB-ARBA"/>
</dbReference>
<keyword evidence="5" id="KW-1133">Transmembrane helix</keyword>
<dbReference type="InterPro" id="IPR036291">
    <property type="entry name" value="NAD(P)-bd_dom_sf"/>
</dbReference>
<keyword evidence="3" id="KW-0812">Transmembrane</keyword>
<keyword evidence="7" id="KW-0443">Lipid metabolism</keyword>
<dbReference type="Pfam" id="PF00106">
    <property type="entry name" value="adh_short"/>
    <property type="match status" value="1"/>
</dbReference>
<dbReference type="PANTHER" id="PTHR24322">
    <property type="entry name" value="PKSB"/>
    <property type="match status" value="1"/>
</dbReference>
<organism evidence="13 14">
    <name type="scientific">Aspergillus calidoustus</name>
    <dbReference type="NCBI Taxonomy" id="454130"/>
    <lineage>
        <taxon>Eukaryota</taxon>
        <taxon>Fungi</taxon>
        <taxon>Dikarya</taxon>
        <taxon>Ascomycota</taxon>
        <taxon>Pezizomycotina</taxon>
        <taxon>Eurotiomycetes</taxon>
        <taxon>Eurotiomycetidae</taxon>
        <taxon>Eurotiales</taxon>
        <taxon>Aspergillaceae</taxon>
        <taxon>Aspergillus</taxon>
        <taxon>Aspergillus subgen. Nidulantes</taxon>
    </lineage>
</organism>
<keyword evidence="8" id="KW-0472">Membrane</keyword>
<dbReference type="PRINTS" id="PR00081">
    <property type="entry name" value="GDHRDH"/>
</dbReference>
<proteinExistence type="inferred from homology"/>